<feature type="non-terminal residue" evidence="2">
    <location>
        <position position="471"/>
    </location>
</feature>
<feature type="transmembrane region" description="Helical" evidence="1">
    <location>
        <begin position="282"/>
        <end position="302"/>
    </location>
</feature>
<feature type="transmembrane region" description="Helical" evidence="1">
    <location>
        <begin position="352"/>
        <end position="373"/>
    </location>
</feature>
<evidence type="ECO:0000313" key="3">
    <source>
        <dbReference type="Proteomes" id="UP001140091"/>
    </source>
</evidence>
<dbReference type="Proteomes" id="UP001140091">
    <property type="component" value="Unassembled WGS sequence"/>
</dbReference>
<keyword evidence="1" id="KW-0812">Transmembrane</keyword>
<accession>A0A9W8MDS3</accession>
<evidence type="ECO:0000313" key="2">
    <source>
        <dbReference type="EMBL" id="KAJ2925418.1"/>
    </source>
</evidence>
<sequence length="471" mass="53795">MEVRVQWSDWLVGLQMKSHYWYHNELFPHFYELVDDDIDEVADIVEYAMGDLFTSSQSAVLYDPDELGYLQTMVHRYEQKDPKRRRRSVGERRGICRILSSFYDERFIHLYGDKAARLRSIQSVHYSEYRRERICDTVSVSANGATQEPWYTRIVTVVLPWMWRRGSADEGRNSVKYEDVSLPVDAEARDMQQNSLVLNMFSLVMFGGPGIHIKEIRKLALDHMVRKRDLAKYVKKMMPEWRDITLYATVILAANMSFLTIGSVDEVGSAGHNRTHSQRASYFSILASMGTIMVSLLLPRLFDPRFVANKVASRWGLESLAILYGMPFALLAWSMLSFFLSFVLLWCQGEDNAVIAMVSISCFIFAVILAWGVTAAHQTKLYKSYAEKVAQKIGRIGSKVGSAVWRILTVTTTRKDGGDAVIDVEAPAQPSEHVPVGSMMSEPASGMRGWLKRTLFNSRKITYLCLLLDRK</sequence>
<keyword evidence="1" id="KW-1133">Transmembrane helix</keyword>
<dbReference type="OrthoDB" id="2657661at2759"/>
<comment type="caution">
    <text evidence="2">The sequence shown here is derived from an EMBL/GenBank/DDBJ whole genome shotgun (WGS) entry which is preliminary data.</text>
</comment>
<dbReference type="AlphaFoldDB" id="A0A9W8MDS3"/>
<gene>
    <name evidence="2" type="ORF">H1R20_g11700</name>
</gene>
<keyword evidence="1" id="KW-0472">Membrane</keyword>
<name>A0A9W8MDS3_9AGAR</name>
<reference evidence="2" key="1">
    <citation type="submission" date="2022-06" db="EMBL/GenBank/DDBJ databases">
        <title>Genome Sequence of Candolleomyces eurysporus.</title>
        <authorList>
            <person name="Buettner E."/>
        </authorList>
    </citation>
    <scope>NUCLEOTIDE SEQUENCE</scope>
    <source>
        <strain evidence="2">VTCC 930004</strain>
    </source>
</reference>
<organism evidence="2 3">
    <name type="scientific">Candolleomyces eurysporus</name>
    <dbReference type="NCBI Taxonomy" id="2828524"/>
    <lineage>
        <taxon>Eukaryota</taxon>
        <taxon>Fungi</taxon>
        <taxon>Dikarya</taxon>
        <taxon>Basidiomycota</taxon>
        <taxon>Agaricomycotina</taxon>
        <taxon>Agaricomycetes</taxon>
        <taxon>Agaricomycetidae</taxon>
        <taxon>Agaricales</taxon>
        <taxon>Agaricineae</taxon>
        <taxon>Psathyrellaceae</taxon>
        <taxon>Candolleomyces</taxon>
    </lineage>
</organism>
<dbReference type="EMBL" id="JANBPK010001189">
    <property type="protein sequence ID" value="KAJ2925418.1"/>
    <property type="molecule type" value="Genomic_DNA"/>
</dbReference>
<keyword evidence="3" id="KW-1185">Reference proteome</keyword>
<feature type="transmembrane region" description="Helical" evidence="1">
    <location>
        <begin position="244"/>
        <end position="262"/>
    </location>
</feature>
<feature type="transmembrane region" description="Helical" evidence="1">
    <location>
        <begin position="322"/>
        <end position="346"/>
    </location>
</feature>
<proteinExistence type="predicted"/>
<protein>
    <submittedName>
        <fullName evidence="2">Uncharacterized protein</fullName>
    </submittedName>
</protein>
<evidence type="ECO:0000256" key="1">
    <source>
        <dbReference type="SAM" id="Phobius"/>
    </source>
</evidence>